<dbReference type="InterPro" id="IPR032438">
    <property type="entry name" value="ERCC3_RAD25_C"/>
</dbReference>
<evidence type="ECO:0000256" key="6">
    <source>
        <dbReference type="SAM" id="MobiDB-lite"/>
    </source>
</evidence>
<evidence type="ECO:0000313" key="9">
    <source>
        <dbReference type="Proteomes" id="UP001187531"/>
    </source>
</evidence>
<keyword evidence="4" id="KW-0347">Helicase</keyword>
<dbReference type="GO" id="GO:0016787">
    <property type="term" value="F:hydrolase activity"/>
    <property type="evidence" value="ECO:0007669"/>
    <property type="project" value="UniProtKB-KW"/>
</dbReference>
<reference evidence="8" key="1">
    <citation type="submission" date="2023-07" db="EMBL/GenBank/DDBJ databases">
        <title>Chromosome-level genome assembly of Artemia franciscana.</title>
        <authorList>
            <person name="Jo E."/>
        </authorList>
    </citation>
    <scope>NUCLEOTIDE SEQUENCE</scope>
    <source>
        <tissue evidence="8">Whole body</tissue>
    </source>
</reference>
<dbReference type="PANTHER" id="PTHR11274">
    <property type="entry name" value="RAD25/XP-B DNA REPAIR HELICASE"/>
    <property type="match status" value="1"/>
</dbReference>
<dbReference type="PANTHER" id="PTHR11274:SF0">
    <property type="entry name" value="GENERAL TRANSCRIPTION AND DNA REPAIR FACTOR IIH HELICASE SUBUNIT XPB"/>
    <property type="match status" value="1"/>
</dbReference>
<dbReference type="InterPro" id="IPR036861">
    <property type="entry name" value="Endochitinase-like_sf"/>
</dbReference>
<keyword evidence="2" id="KW-0547">Nucleotide-binding</keyword>
<name>A0AA88IB51_ARTSF</name>
<accession>A0AA88IB51</accession>
<proteinExistence type="predicted"/>
<dbReference type="AlphaFoldDB" id="A0AA88IB51"/>
<evidence type="ECO:0000256" key="1">
    <source>
        <dbReference type="ARBA" id="ARBA00022669"/>
    </source>
</evidence>
<dbReference type="GO" id="GO:0097550">
    <property type="term" value="C:transcription preinitiation complex"/>
    <property type="evidence" value="ECO:0007669"/>
    <property type="project" value="TreeGrafter"/>
</dbReference>
<dbReference type="GO" id="GO:0005675">
    <property type="term" value="C:transcription factor TFIIH holo complex"/>
    <property type="evidence" value="ECO:0007669"/>
    <property type="project" value="TreeGrafter"/>
</dbReference>
<dbReference type="GO" id="GO:0008061">
    <property type="term" value="F:chitin binding"/>
    <property type="evidence" value="ECO:0007669"/>
    <property type="project" value="UniProtKB-KW"/>
</dbReference>
<feature type="compositionally biased region" description="Polar residues" evidence="6">
    <location>
        <begin position="77"/>
        <end position="104"/>
    </location>
</feature>
<dbReference type="SUPFAM" id="SSF57016">
    <property type="entry name" value="Plant lectins/antimicrobial peptides"/>
    <property type="match status" value="1"/>
</dbReference>
<feature type="region of interest" description="Disordered" evidence="6">
    <location>
        <begin position="228"/>
        <end position="247"/>
    </location>
</feature>
<organism evidence="8 9">
    <name type="scientific">Artemia franciscana</name>
    <name type="common">Brine shrimp</name>
    <name type="synonym">Artemia sanfranciscana</name>
    <dbReference type="NCBI Taxonomy" id="6661"/>
    <lineage>
        <taxon>Eukaryota</taxon>
        <taxon>Metazoa</taxon>
        <taxon>Ecdysozoa</taxon>
        <taxon>Arthropoda</taxon>
        <taxon>Crustacea</taxon>
        <taxon>Branchiopoda</taxon>
        <taxon>Anostraca</taxon>
        <taxon>Artemiidae</taxon>
        <taxon>Artemia</taxon>
    </lineage>
</organism>
<dbReference type="Pfam" id="PF16203">
    <property type="entry name" value="ERCC3_RAD25_C"/>
    <property type="match status" value="1"/>
</dbReference>
<dbReference type="GO" id="GO:0000112">
    <property type="term" value="C:nucleotide-excision repair factor 3 complex"/>
    <property type="evidence" value="ECO:0007669"/>
    <property type="project" value="TreeGrafter"/>
</dbReference>
<keyword evidence="5" id="KW-0067">ATP-binding</keyword>
<dbReference type="Proteomes" id="UP001187531">
    <property type="component" value="Unassembled WGS sequence"/>
</dbReference>
<dbReference type="InterPro" id="IPR027417">
    <property type="entry name" value="P-loop_NTPase"/>
</dbReference>
<dbReference type="Gene3D" id="3.40.50.300">
    <property type="entry name" value="P-loop containing nucleotide triphosphate hydrolases"/>
    <property type="match status" value="1"/>
</dbReference>
<evidence type="ECO:0000259" key="7">
    <source>
        <dbReference type="Pfam" id="PF16203"/>
    </source>
</evidence>
<evidence type="ECO:0000256" key="3">
    <source>
        <dbReference type="ARBA" id="ARBA00022801"/>
    </source>
</evidence>
<keyword evidence="9" id="KW-1185">Reference proteome</keyword>
<dbReference type="GO" id="GO:0043138">
    <property type="term" value="F:3'-5' DNA helicase activity"/>
    <property type="evidence" value="ECO:0007669"/>
    <property type="project" value="TreeGrafter"/>
</dbReference>
<feature type="region of interest" description="Disordered" evidence="6">
    <location>
        <begin position="70"/>
        <end position="112"/>
    </location>
</feature>
<keyword evidence="3" id="KW-0378">Hydrolase</keyword>
<evidence type="ECO:0000256" key="5">
    <source>
        <dbReference type="ARBA" id="ARBA00022840"/>
    </source>
</evidence>
<dbReference type="GO" id="GO:0005524">
    <property type="term" value="F:ATP binding"/>
    <property type="evidence" value="ECO:0007669"/>
    <property type="project" value="UniProtKB-KW"/>
</dbReference>
<protein>
    <recommendedName>
        <fullName evidence="7">ERCC3/RAD25/XPB helicase C-terminal domain-containing protein</fullName>
    </recommendedName>
</protein>
<comment type="caution">
    <text evidence="8">The sequence shown here is derived from an EMBL/GenBank/DDBJ whole genome shotgun (WGS) entry which is preliminary data.</text>
</comment>
<evidence type="ECO:0000256" key="4">
    <source>
        <dbReference type="ARBA" id="ARBA00022806"/>
    </source>
</evidence>
<dbReference type="InterPro" id="IPR050615">
    <property type="entry name" value="ATP-dep_DNA_Helicase"/>
</dbReference>
<evidence type="ECO:0000256" key="2">
    <source>
        <dbReference type="ARBA" id="ARBA00022741"/>
    </source>
</evidence>
<feature type="domain" description="ERCC3/RAD25/XPB helicase C-terminal" evidence="7">
    <location>
        <begin position="120"/>
        <end position="203"/>
    </location>
</feature>
<dbReference type="EMBL" id="JAVRJZ010000004">
    <property type="protein sequence ID" value="KAK2723336.1"/>
    <property type="molecule type" value="Genomic_DNA"/>
</dbReference>
<keyword evidence="1" id="KW-0147">Chitin-binding</keyword>
<gene>
    <name evidence="8" type="ORF">QYM36_001858</name>
</gene>
<dbReference type="GO" id="GO:0006367">
    <property type="term" value="P:transcription initiation at RNA polymerase II promoter"/>
    <property type="evidence" value="ECO:0007669"/>
    <property type="project" value="TreeGrafter"/>
</dbReference>
<evidence type="ECO:0000313" key="8">
    <source>
        <dbReference type="EMBL" id="KAK2723336.1"/>
    </source>
</evidence>
<sequence>MWRDDERCGSDKRDEKIIYFYLIDDPTVIAQCNPAGSAPCCSSYGWCGLGTPWCGCDSCIDYRGTTEESKTEITSSPGDESSASAIPTEETTITSTQEPTSGFTTDVPPEPSCNESYESAIAEDYNAFFYTLVSRDTTEMGYSRKRQRFLVNQGYSYKVVTHLTGMEEGDLHFKTKEEQIHLLQQVLTASDTEGQEETLAGEKASAYFRKTGTTFSSLSGADDAIYSESRRPGAGSKHPLFKKFRSK</sequence>